<dbReference type="AlphaFoldDB" id="A0A166Y8C3"/>
<organism evidence="1 2">
    <name type="scientific">Pseudoalteromonas luteoviolacea NCIMB 1942</name>
    <dbReference type="NCBI Taxonomy" id="1365253"/>
    <lineage>
        <taxon>Bacteria</taxon>
        <taxon>Pseudomonadati</taxon>
        <taxon>Pseudomonadota</taxon>
        <taxon>Gammaproteobacteria</taxon>
        <taxon>Alteromonadales</taxon>
        <taxon>Pseudoalteromonadaceae</taxon>
        <taxon>Pseudoalteromonas</taxon>
    </lineage>
</organism>
<sequence length="65" mass="6951">MPNHQLHDVDCEDYASVTKEPSPCSPAAIGGGQVGNGQGFLTYSLKHFYAINCPTEQGKTITDPI</sequence>
<name>A0A166Y8C3_9GAMM</name>
<dbReference type="PATRIC" id="fig|1365253.3.peg.4826"/>
<comment type="caution">
    <text evidence="1">The sequence shown here is derived from an EMBL/GenBank/DDBJ whole genome shotgun (WGS) entry which is preliminary data.</text>
</comment>
<dbReference type="Proteomes" id="UP000076587">
    <property type="component" value="Unassembled WGS sequence"/>
</dbReference>
<reference evidence="1 2" key="1">
    <citation type="submission" date="2013-07" db="EMBL/GenBank/DDBJ databases">
        <title>Comparative Genomic and Metabolomic Analysis of Twelve Strains of Pseudoalteromonas luteoviolacea.</title>
        <authorList>
            <person name="Vynne N.G."/>
            <person name="Mansson M."/>
            <person name="Gram L."/>
        </authorList>
    </citation>
    <scope>NUCLEOTIDE SEQUENCE [LARGE SCALE GENOMIC DNA]</scope>
    <source>
        <strain evidence="1 2">NCIMB 1942</strain>
    </source>
</reference>
<protein>
    <submittedName>
        <fullName evidence="1">Uncharacterized protein</fullName>
    </submittedName>
</protein>
<evidence type="ECO:0000313" key="1">
    <source>
        <dbReference type="EMBL" id="KZN41551.1"/>
    </source>
</evidence>
<proteinExistence type="predicted"/>
<dbReference type="EMBL" id="AUXT01000214">
    <property type="protein sequence ID" value="KZN41551.1"/>
    <property type="molecule type" value="Genomic_DNA"/>
</dbReference>
<evidence type="ECO:0000313" key="2">
    <source>
        <dbReference type="Proteomes" id="UP000076587"/>
    </source>
</evidence>
<gene>
    <name evidence="1" type="ORF">N482_19945</name>
</gene>
<accession>A0A166Y8C3</accession>